<sequence>MSSFLPVPYYLRDPACTMPPGPAVKTAHTTPELAALMGLLKAEIAAKGQCPIGHQGGDFASLPDYSMDAFDAATTIPGKSVFVCLDPNATVSQLHQHKIATVGFTLKVNFSDQPPNTKPSLTTMPNLLDLGDIETLLRLIWMNRKISVYFNTDDHRRFPLWTVIFWEQSQELSDASKIWHKAIAFIREVVLTANRSQEEKERTFDKAMEFLAFISGLGWKSPVFGTTYHFDHHTLTMAELLNKDVWASNSHIHMGLLSLRLRYPDALGGCPVVGSSFATDIMNSFDPRRPFPPSEEILDGAGYLAEDPANKFAAVVFANGNHWATVELEGSGTLTIVDSGSNGAVPRWFTRSRPKWEAFFNLVNPNITLNVRVQDFGQQEDGANCGPATLFAIRKFLDPSAPDWGQYSSNFARMEVVYDVLKSSVDYADQCTGDNFHYIPTARSGSPASSNQSSRIVIEVEEDDAKPSEPEFVLDPSLTSTPKYVTKYESDGCFPPSACTDEVFSDDAMSDDDDHGFWDIPDYSSIGDDDDFDSDDMDIDEDEEDTTGPVPDSITDGSSTDISQPIGTVKPRVSKPTATVTTQSTLDTFFGTPTVPKAPATPNALSAPKPNSNDQVDVATESQSSLKRKLEESQRLQVLPSATAEPSPPIQVPEGTTSGKPSKRGRKSLSEKEEIFAEAVNRGEISAYEAGQFTCNCSKKGPHSLGKYPYDEHKLKQHFSTAVHQKFFITDSEGRALLDDATGQVVPAQIKLRSVAGGQWLRRLTVEAAPPPACLGLTDSRFLPLFDAKTDYGGINKGSAAWAILVRRLFPYKYDNKVAKPRDMESNRKRSYSKFTSAEVRHFDAERKLSATWTLSRESSSINSINCATRVERGSKHSACRPCLELVENITFKVALRRRRHAAREMARKSPAQRKEAHTKALKFTRKDFMTQSMNIAKVHLKSPGVMEIYSALEDPASPPANVFRKLSLLAEQGDFEDDKTLMEVLDLVYEYKTRRKDPTGNAMKGIHYKTDAMNFFVMLRSRGISATGPYAAFKGVVGAATDRTIRRNIAKREKGFLVVGEIDKARVKEYIEEIKRLGYGHLPLVIMADATVLPPMDKRPSLSYVTLFAEDDITGHIVGSTLSMSETAVRSNEDLEAISERIETEGLVASQLLAVMIAVPVDGVAPKVIALYPSSGKDDASRLLSILEEVRCELLEHGMQVVGYATDGGATERRAQADFLDQHTQANSPQLEINVRPFGINLSTPVVDGHPLIVIQDPEHARKTLRNNLSSGTRLFCLGNSVVAYEILLRMLGYEGTGLTKSDLLWADKQDDGAALRLFHSNALVSLVVDGEVRPGMQGLFVVLFVFGELFDAWLSRTLSHTDRCLNAWRAFFFLMAWRQDIARLRGAHPLFVGADSSLSAPAWVIMERVATSILLLIETWAQYHNDCPLQPWNLTTRSLEHWFGEARRLFGEDFTMGELLFGVRTQDLRSAIFHQGDPKLRGQRERKSKVGYQFCGDPLQPNSEAWKQLSRFPSQEERTVNIPMAAFAQASVLLERLGMPAPQTPMRHRQPFDNIDDHLDTFKGLLKMFVIDEDESEDSDDGLDGFDSFAAYDDTDSKDADKGNIPPSTESPNRPNLQWAVAVAGKEASKTSKHAVNLARLEKEAAEVLTELQQSAKVTDIPVPNPSFPTGDFDMDSHMSEPDMALTAPSTLKLDVLKVLKVRQLHDPPTRLNSERAKASVATLPRAVNGDNPTPAEASQYIRERRDVLNNEVSRAVRPRTANPRQLRWERRRSHIVKAYSCSKDHFLVPNPPARNVTTKNPLQPGSLVLCRHPGKGKIPASFYLGKVIGVFFKSGAKFGAHCRAESLTTTAELSALDVWIYQPMTGTGESFSHGRNRLYQTHANESHLLHHFGPFDSHIDEIPTGNTSFYTLSDPSRLVWEVLTTDAVNAAVVASDMECYPRRGRGPTRAPALLEEDEQ</sequence>
<proteinExistence type="predicted"/>
<accession>A0ACC2V1U8</accession>
<name>A0ACC2V1U8_9TREE</name>
<evidence type="ECO:0000313" key="2">
    <source>
        <dbReference type="Proteomes" id="UP001230649"/>
    </source>
</evidence>
<evidence type="ECO:0000313" key="1">
    <source>
        <dbReference type="EMBL" id="KAJ9092984.1"/>
    </source>
</evidence>
<dbReference type="EMBL" id="JASBWS010000162">
    <property type="protein sequence ID" value="KAJ9092984.1"/>
    <property type="molecule type" value="Genomic_DNA"/>
</dbReference>
<keyword evidence="2" id="KW-1185">Reference proteome</keyword>
<protein>
    <submittedName>
        <fullName evidence="1">Uncharacterized protein</fullName>
    </submittedName>
</protein>
<reference evidence="1" key="1">
    <citation type="submission" date="2023-04" db="EMBL/GenBank/DDBJ databases">
        <title>Draft Genome sequencing of Naganishia species isolated from polar environments using Oxford Nanopore Technology.</title>
        <authorList>
            <person name="Leo P."/>
            <person name="Venkateswaran K."/>
        </authorList>
    </citation>
    <scope>NUCLEOTIDE SEQUENCE</scope>
    <source>
        <strain evidence="1">MNA-CCFEE 5262</strain>
    </source>
</reference>
<comment type="caution">
    <text evidence="1">The sequence shown here is derived from an EMBL/GenBank/DDBJ whole genome shotgun (WGS) entry which is preliminary data.</text>
</comment>
<organism evidence="1 2">
    <name type="scientific">Naganishia adeliensis</name>
    <dbReference type="NCBI Taxonomy" id="92952"/>
    <lineage>
        <taxon>Eukaryota</taxon>
        <taxon>Fungi</taxon>
        <taxon>Dikarya</taxon>
        <taxon>Basidiomycota</taxon>
        <taxon>Agaricomycotina</taxon>
        <taxon>Tremellomycetes</taxon>
        <taxon>Filobasidiales</taxon>
        <taxon>Filobasidiaceae</taxon>
        <taxon>Naganishia</taxon>
    </lineage>
</organism>
<dbReference type="Proteomes" id="UP001230649">
    <property type="component" value="Unassembled WGS sequence"/>
</dbReference>
<gene>
    <name evidence="1" type="ORF">QFC20_007227</name>
</gene>